<dbReference type="AlphaFoldDB" id="A0A2I1KV25"/>
<evidence type="ECO:0000313" key="2">
    <source>
        <dbReference type="EMBL" id="PKY99485.1"/>
    </source>
</evidence>
<sequence>MSGFFALLDDIATLAKLTVATVDDTAAMAVKTSAKVSAAAVDDVAATPQYVTGISPQREIPIIKRIAMGSLRNKLLIILPVALVVSWLAPALLPVALVVGGSYLCFEAGEKVIDKLLHPSHATAEQVMDRDEDAVVRQAVTTDFVLSTEIMLLALAEVAGESSLRRVIVLVMIALLITFAVYGLVAALIKVDDLGLHLASRGRGSDVQRLGRGIVRAAPGLFTVIGIIGTVAMAWVGGQILAHNLAELGVAVPAHLLEEAAGLASNPVLSWLAATAAAFVFGVVVGLVLAGLVSLARKLVR</sequence>
<dbReference type="GO" id="GO:0005886">
    <property type="term" value="C:plasma membrane"/>
    <property type="evidence" value="ECO:0007669"/>
    <property type="project" value="TreeGrafter"/>
</dbReference>
<dbReference type="InterPro" id="IPR008526">
    <property type="entry name" value="YedI"/>
</dbReference>
<organism evidence="2 3">
    <name type="scientific">Actinomyces urogenitalis</name>
    <dbReference type="NCBI Taxonomy" id="103621"/>
    <lineage>
        <taxon>Bacteria</taxon>
        <taxon>Bacillati</taxon>
        <taxon>Actinomycetota</taxon>
        <taxon>Actinomycetes</taxon>
        <taxon>Actinomycetales</taxon>
        <taxon>Actinomycetaceae</taxon>
        <taxon>Actinomyces</taxon>
    </lineage>
</organism>
<reference evidence="2 3" key="1">
    <citation type="submission" date="2017-12" db="EMBL/GenBank/DDBJ databases">
        <title>Phylogenetic diversity of female urinary microbiome.</title>
        <authorList>
            <person name="Thomas-White K."/>
            <person name="Wolfe A.J."/>
        </authorList>
    </citation>
    <scope>NUCLEOTIDE SEQUENCE [LARGE SCALE GENOMIC DNA]</scope>
    <source>
        <strain evidence="2 3">UMB0319</strain>
    </source>
</reference>
<feature type="transmembrane region" description="Helical" evidence="1">
    <location>
        <begin position="75"/>
        <end position="99"/>
    </location>
</feature>
<dbReference type="PANTHER" id="PTHR30503">
    <property type="entry name" value="INNER MEMBRANE PROTEIN YEDI"/>
    <property type="match status" value="1"/>
</dbReference>
<gene>
    <name evidence="2" type="ORF">CYJ26_00875</name>
</gene>
<evidence type="ECO:0000256" key="1">
    <source>
        <dbReference type="SAM" id="Phobius"/>
    </source>
</evidence>
<keyword evidence="1" id="KW-1133">Transmembrane helix</keyword>
<dbReference type="Pfam" id="PF05661">
    <property type="entry name" value="DUF808"/>
    <property type="match status" value="1"/>
</dbReference>
<feature type="transmembrane region" description="Helical" evidence="1">
    <location>
        <begin position="271"/>
        <end position="296"/>
    </location>
</feature>
<feature type="transmembrane region" description="Helical" evidence="1">
    <location>
        <begin position="167"/>
        <end position="189"/>
    </location>
</feature>
<name>A0A2I1KV25_9ACTO</name>
<proteinExistence type="predicted"/>
<dbReference type="RefSeq" id="WP_006549737.1">
    <property type="nucleotide sequence ID" value="NZ_JADNGB010000001.1"/>
</dbReference>
<dbReference type="PANTHER" id="PTHR30503:SF3">
    <property type="entry name" value="INNER MEMBRANE PROTEIN YEDI"/>
    <property type="match status" value="1"/>
</dbReference>
<dbReference type="PIRSF" id="PIRSF016660">
    <property type="entry name" value="YedI"/>
    <property type="match status" value="1"/>
</dbReference>
<accession>A0A2I1KV25</accession>
<feature type="transmembrane region" description="Helical" evidence="1">
    <location>
        <begin position="210"/>
        <end position="236"/>
    </location>
</feature>
<evidence type="ECO:0000313" key="3">
    <source>
        <dbReference type="Proteomes" id="UP000234778"/>
    </source>
</evidence>
<dbReference type="Proteomes" id="UP000234778">
    <property type="component" value="Unassembled WGS sequence"/>
</dbReference>
<dbReference type="EMBL" id="PKHA01000001">
    <property type="protein sequence ID" value="PKY99485.1"/>
    <property type="molecule type" value="Genomic_DNA"/>
</dbReference>
<keyword evidence="1" id="KW-0812">Transmembrane</keyword>
<keyword evidence="1" id="KW-0472">Membrane</keyword>
<dbReference type="GeneID" id="81707501"/>
<protein>
    <submittedName>
        <fullName evidence="2">DUF808 domain-containing protein</fullName>
    </submittedName>
</protein>
<comment type="caution">
    <text evidence="2">The sequence shown here is derived from an EMBL/GenBank/DDBJ whole genome shotgun (WGS) entry which is preliminary data.</text>
</comment>